<name>A0A8J3LXR1_9ACTN</name>
<dbReference type="InterPro" id="IPR047817">
    <property type="entry name" value="ABC2_TM_bact-type"/>
</dbReference>
<comment type="caution">
    <text evidence="8">The sequence shown here is derived from an EMBL/GenBank/DDBJ whole genome shotgun (WGS) entry which is preliminary data.</text>
</comment>
<evidence type="ECO:0000256" key="6">
    <source>
        <dbReference type="RuleBase" id="RU361157"/>
    </source>
</evidence>
<keyword evidence="9" id="KW-1185">Reference proteome</keyword>
<dbReference type="Proteomes" id="UP000630097">
    <property type="component" value="Unassembled WGS sequence"/>
</dbReference>
<comment type="caution">
    <text evidence="6">Lacks conserved residue(s) required for the propagation of feature annotation.</text>
</comment>
<comment type="subcellular location">
    <subcellularLocation>
        <location evidence="6">Cell membrane</location>
        <topology evidence="6">Multi-pass membrane protein</topology>
    </subcellularLocation>
    <subcellularLocation>
        <location evidence="1">Membrane</location>
        <topology evidence="1">Multi-pass membrane protein</topology>
    </subcellularLocation>
</comment>
<dbReference type="RefSeq" id="WP_203883228.1">
    <property type="nucleotide sequence ID" value="NZ_BAABHH010000004.1"/>
</dbReference>
<feature type="transmembrane region" description="Helical" evidence="6">
    <location>
        <begin position="132"/>
        <end position="150"/>
    </location>
</feature>
<accession>A0A8J3LXR1</accession>
<evidence type="ECO:0000256" key="5">
    <source>
        <dbReference type="ARBA" id="ARBA00023251"/>
    </source>
</evidence>
<dbReference type="PROSITE" id="PS51012">
    <property type="entry name" value="ABC_TM2"/>
    <property type="match status" value="1"/>
</dbReference>
<evidence type="ECO:0000259" key="7">
    <source>
        <dbReference type="PROSITE" id="PS51012"/>
    </source>
</evidence>
<proteinExistence type="inferred from homology"/>
<evidence type="ECO:0000256" key="1">
    <source>
        <dbReference type="ARBA" id="ARBA00004141"/>
    </source>
</evidence>
<feature type="transmembrane region" description="Helical" evidence="6">
    <location>
        <begin position="244"/>
        <end position="266"/>
    </location>
</feature>
<feature type="domain" description="ABC transmembrane type-2" evidence="7">
    <location>
        <begin position="42"/>
        <end position="269"/>
    </location>
</feature>
<dbReference type="GO" id="GO:0140359">
    <property type="term" value="F:ABC-type transporter activity"/>
    <property type="evidence" value="ECO:0007669"/>
    <property type="project" value="InterPro"/>
</dbReference>
<dbReference type="PANTHER" id="PTHR43229:SF2">
    <property type="entry name" value="NODULATION PROTEIN J"/>
    <property type="match status" value="1"/>
</dbReference>
<evidence type="ECO:0000256" key="4">
    <source>
        <dbReference type="ARBA" id="ARBA00023136"/>
    </source>
</evidence>
<keyword evidence="6" id="KW-1003">Cell membrane</keyword>
<evidence type="ECO:0000313" key="9">
    <source>
        <dbReference type="Proteomes" id="UP000630097"/>
    </source>
</evidence>
<organism evidence="8 9">
    <name type="scientific">Planotetraspora kaengkrachanensis</name>
    <dbReference type="NCBI Taxonomy" id="575193"/>
    <lineage>
        <taxon>Bacteria</taxon>
        <taxon>Bacillati</taxon>
        <taxon>Actinomycetota</taxon>
        <taxon>Actinomycetes</taxon>
        <taxon>Streptosporangiales</taxon>
        <taxon>Streptosporangiaceae</taxon>
        <taxon>Planotetraspora</taxon>
    </lineage>
</organism>
<evidence type="ECO:0000256" key="3">
    <source>
        <dbReference type="ARBA" id="ARBA00022989"/>
    </source>
</evidence>
<keyword evidence="6" id="KW-0813">Transport</keyword>
<dbReference type="GO" id="GO:0043190">
    <property type="term" value="C:ATP-binding cassette (ABC) transporter complex"/>
    <property type="evidence" value="ECO:0007669"/>
    <property type="project" value="InterPro"/>
</dbReference>
<feature type="transmembrane region" description="Helical" evidence="6">
    <location>
        <begin position="189"/>
        <end position="206"/>
    </location>
</feature>
<sequence length="270" mass="28811">MTAIAGTAGGAVAAPRVSPAATFRHTMTLSWRSLVQIKHNPMELLDLSVQPVMFLLLFTYVFGGAIAGSTGDYLQFALPGLVAQNMLFASMTTAVGLNTDITKGVFDRLRSLPIARSAPLAGRIVADTLKQVWAFALFLGLGLVLGFRVQTGLIGVAGALAVLLAFALAMSWVAVLVGLRASDQEKVQILMFSLMMPITFTSNAFVRTDTMPTWLQKWVEVNPVSHLSDAVRGLLSGGPVAEHAGISLLWAVGITVVFAPLSIRAFRDRV</sequence>
<dbReference type="PANTHER" id="PTHR43229">
    <property type="entry name" value="NODULATION PROTEIN J"/>
    <property type="match status" value="1"/>
</dbReference>
<dbReference type="Pfam" id="PF01061">
    <property type="entry name" value="ABC2_membrane"/>
    <property type="match status" value="1"/>
</dbReference>
<keyword evidence="4 6" id="KW-0472">Membrane</keyword>
<dbReference type="EMBL" id="BONV01000010">
    <property type="protein sequence ID" value="GIG79799.1"/>
    <property type="molecule type" value="Genomic_DNA"/>
</dbReference>
<feature type="transmembrane region" description="Helical" evidence="6">
    <location>
        <begin position="156"/>
        <end position="177"/>
    </location>
</feature>
<feature type="transmembrane region" description="Helical" evidence="6">
    <location>
        <begin position="44"/>
        <end position="67"/>
    </location>
</feature>
<dbReference type="GO" id="GO:0046677">
    <property type="term" value="P:response to antibiotic"/>
    <property type="evidence" value="ECO:0007669"/>
    <property type="project" value="UniProtKB-KW"/>
</dbReference>
<keyword evidence="3 6" id="KW-1133">Transmembrane helix</keyword>
<comment type="similarity">
    <text evidence="6">Belongs to the ABC-2 integral membrane protein family.</text>
</comment>
<evidence type="ECO:0000313" key="8">
    <source>
        <dbReference type="EMBL" id="GIG79799.1"/>
    </source>
</evidence>
<dbReference type="InterPro" id="IPR051784">
    <property type="entry name" value="Nod_factor_ABC_transporter"/>
</dbReference>
<gene>
    <name evidence="8" type="ORF">Pka01_29260</name>
</gene>
<dbReference type="InterPro" id="IPR013525">
    <property type="entry name" value="ABC2_TM"/>
</dbReference>
<protein>
    <recommendedName>
        <fullName evidence="6">Transport permease protein</fullName>
    </recommendedName>
</protein>
<dbReference type="AlphaFoldDB" id="A0A8J3LXR1"/>
<evidence type="ECO:0000256" key="2">
    <source>
        <dbReference type="ARBA" id="ARBA00022692"/>
    </source>
</evidence>
<dbReference type="PIRSF" id="PIRSF006648">
    <property type="entry name" value="DrrB"/>
    <property type="match status" value="1"/>
</dbReference>
<reference evidence="8 9" key="1">
    <citation type="submission" date="2021-01" db="EMBL/GenBank/DDBJ databases">
        <title>Whole genome shotgun sequence of Planotetraspora kaengkrachanensis NBRC 104272.</title>
        <authorList>
            <person name="Komaki H."/>
            <person name="Tamura T."/>
        </authorList>
    </citation>
    <scope>NUCLEOTIDE SEQUENCE [LARGE SCALE GENOMIC DNA]</scope>
    <source>
        <strain evidence="8 9">NBRC 104272</strain>
    </source>
</reference>
<keyword evidence="5" id="KW-0046">Antibiotic resistance</keyword>
<dbReference type="InterPro" id="IPR000412">
    <property type="entry name" value="ABC_2_transport"/>
</dbReference>
<keyword evidence="2 6" id="KW-0812">Transmembrane</keyword>